<comment type="caution">
    <text evidence="1">The sequence shown here is derived from an EMBL/GenBank/DDBJ whole genome shotgun (WGS) entry which is preliminary data.</text>
</comment>
<gene>
    <name evidence="1" type="ORF">A3J33_00485</name>
</gene>
<dbReference type="EMBL" id="MEVM01000085">
    <property type="protein sequence ID" value="OGC68238.1"/>
    <property type="molecule type" value="Genomic_DNA"/>
</dbReference>
<sequence length="92" mass="10291">MSDKLELAALFQRKVKELRAKDQEQAKILGGEILEYASAVMAVRTGLPTVWDVLYPQIKSISGRQRISEEQVIHDLFATGTAESFMLLLQLG</sequence>
<evidence type="ECO:0000313" key="2">
    <source>
        <dbReference type="Proteomes" id="UP000176492"/>
    </source>
</evidence>
<protein>
    <submittedName>
        <fullName evidence="1">Uncharacterized protein</fullName>
    </submittedName>
</protein>
<reference evidence="1 2" key="1">
    <citation type="journal article" date="2016" name="Nat. Commun.">
        <title>Thousands of microbial genomes shed light on interconnected biogeochemical processes in an aquifer system.</title>
        <authorList>
            <person name="Anantharaman K."/>
            <person name="Brown C.T."/>
            <person name="Hug L.A."/>
            <person name="Sharon I."/>
            <person name="Castelle C.J."/>
            <person name="Probst A.J."/>
            <person name="Thomas B.C."/>
            <person name="Singh A."/>
            <person name="Wilkins M.J."/>
            <person name="Karaoz U."/>
            <person name="Brodie E.L."/>
            <person name="Williams K.H."/>
            <person name="Hubbard S.S."/>
            <person name="Banfield J.F."/>
        </authorList>
    </citation>
    <scope>NUCLEOTIDE SEQUENCE [LARGE SCALE GENOMIC DNA]</scope>
</reference>
<name>A0A1F4WFY3_UNCKA</name>
<dbReference type="AlphaFoldDB" id="A0A1F4WFY3"/>
<evidence type="ECO:0000313" key="1">
    <source>
        <dbReference type="EMBL" id="OGC68238.1"/>
    </source>
</evidence>
<organism evidence="1 2">
    <name type="scientific">candidate division WWE3 bacterium RIFCSPLOWO2_02_FULL_53_10</name>
    <dbReference type="NCBI Taxonomy" id="1802629"/>
    <lineage>
        <taxon>Bacteria</taxon>
        <taxon>Katanobacteria</taxon>
    </lineage>
</organism>
<proteinExistence type="predicted"/>
<dbReference type="Proteomes" id="UP000176492">
    <property type="component" value="Unassembled WGS sequence"/>
</dbReference>
<accession>A0A1F4WFY3</accession>